<organism evidence="2 3">
    <name type="scientific">Bradyrhizobium japonicum</name>
    <dbReference type="NCBI Taxonomy" id="375"/>
    <lineage>
        <taxon>Bacteria</taxon>
        <taxon>Pseudomonadati</taxon>
        <taxon>Pseudomonadota</taxon>
        <taxon>Alphaproteobacteria</taxon>
        <taxon>Hyphomicrobiales</taxon>
        <taxon>Nitrobacteraceae</taxon>
        <taxon>Bradyrhizobium</taxon>
    </lineage>
</organism>
<protein>
    <recommendedName>
        <fullName evidence="1">HEPN AbiJ-N-terminal domain-containing protein</fullName>
    </recommendedName>
</protein>
<dbReference type="EMBL" id="JBEPTQ010000002">
    <property type="protein sequence ID" value="MET4721956.1"/>
    <property type="molecule type" value="Genomic_DNA"/>
</dbReference>
<comment type="caution">
    <text evidence="2">The sequence shown here is derived from an EMBL/GenBank/DDBJ whole genome shotgun (WGS) entry which is preliminary data.</text>
</comment>
<evidence type="ECO:0000259" key="1">
    <source>
        <dbReference type="Pfam" id="PF18863"/>
    </source>
</evidence>
<dbReference type="RefSeq" id="WP_354270269.1">
    <property type="nucleotide sequence ID" value="NZ_JBEPTQ010000002.1"/>
</dbReference>
<name>A0ABV2RYG5_BRAJP</name>
<dbReference type="InterPro" id="IPR049503">
    <property type="entry name" value="AbiJ_NTD4"/>
</dbReference>
<dbReference type="Pfam" id="PF18863">
    <property type="entry name" value="AbiJ_NTD4"/>
    <property type="match status" value="1"/>
</dbReference>
<dbReference type="Proteomes" id="UP001549291">
    <property type="component" value="Unassembled WGS sequence"/>
</dbReference>
<gene>
    <name evidence="2" type="ORF">ABIF63_006062</name>
</gene>
<evidence type="ECO:0000313" key="3">
    <source>
        <dbReference type="Proteomes" id="UP001549291"/>
    </source>
</evidence>
<keyword evidence="3" id="KW-1185">Reference proteome</keyword>
<reference evidence="2 3" key="1">
    <citation type="submission" date="2024-06" db="EMBL/GenBank/DDBJ databases">
        <title>Genomic Encyclopedia of Type Strains, Phase V (KMG-V): Genome sequencing to study the core and pangenomes of soil and plant-associated prokaryotes.</title>
        <authorList>
            <person name="Whitman W."/>
        </authorList>
    </citation>
    <scope>NUCLEOTIDE SEQUENCE [LARGE SCALE GENOMIC DNA]</scope>
    <source>
        <strain evidence="2 3">USDA 160</strain>
    </source>
</reference>
<feature type="domain" description="HEPN AbiJ-N-terminal" evidence="1">
    <location>
        <begin position="4"/>
        <end position="222"/>
    </location>
</feature>
<proteinExistence type="predicted"/>
<sequence length="346" mass="39772">MLTDIFAHRYKETTICEMWSEDHSKLLVQSFQLLNDVCPYYVNGHEHERGKHFWSRIHDLLARELGLTELSPAYVGYYDQQKNWQGFHATPMYRCEKWMLAAFDGTMLPDRFFKERLSLVEIGFREQENHLRALNANLPAAIELAKKFDLRPLRAAGIRAPGTSADAMRASNVNANDKFLAEVTELNARFRQGDCQLHYHNGFIQISKDQTIVQEIETPFWKLVAEPKWLNVDHDMKEAVDLRDTGGRDPALYAAKSLESTIKIISDEKNLTRGNEKGAAQYIDNLRGAKLIEVWETEALKHFFAKVRNPIGHGPGAAPMPILTECQTNWAIENSMIWIKSLIRRT</sequence>
<accession>A0ABV2RYG5</accession>
<evidence type="ECO:0000313" key="2">
    <source>
        <dbReference type="EMBL" id="MET4721956.1"/>
    </source>
</evidence>